<evidence type="ECO:0000313" key="4">
    <source>
        <dbReference type="EMBL" id="GBP04733.1"/>
    </source>
</evidence>
<dbReference type="EMBL" id="BGZK01003810">
    <property type="protein sequence ID" value="GBP04733.1"/>
    <property type="molecule type" value="Genomic_DNA"/>
</dbReference>
<keyword evidence="2" id="KW-0677">Repeat</keyword>
<dbReference type="PANTHER" id="PTHR14588:SF2">
    <property type="entry name" value="DDB1- AND CUL4-ASSOCIATED FACTOR 10"/>
    <property type="match status" value="1"/>
</dbReference>
<keyword evidence="5" id="KW-1185">Reference proteome</keyword>
<dbReference type="GO" id="GO:0080008">
    <property type="term" value="C:Cul4-RING E3 ubiquitin ligase complex"/>
    <property type="evidence" value="ECO:0007669"/>
    <property type="project" value="TreeGrafter"/>
</dbReference>
<feature type="region of interest" description="Disordered" evidence="3">
    <location>
        <begin position="40"/>
        <end position="78"/>
    </location>
</feature>
<dbReference type="PANTHER" id="PTHR14588">
    <property type="entry name" value="DDB1- AND CUL4-ASSOCIATED FACTOR 10"/>
    <property type="match status" value="1"/>
</dbReference>
<evidence type="ECO:0000256" key="3">
    <source>
        <dbReference type="SAM" id="MobiDB-lite"/>
    </source>
</evidence>
<dbReference type="Proteomes" id="UP000299102">
    <property type="component" value="Unassembled WGS sequence"/>
</dbReference>
<accession>A0A4C1SR82</accession>
<feature type="compositionally biased region" description="Low complexity" evidence="3">
    <location>
        <begin position="65"/>
        <end position="77"/>
    </location>
</feature>
<dbReference type="AlphaFoldDB" id="A0A4C1SR82"/>
<evidence type="ECO:0000256" key="2">
    <source>
        <dbReference type="ARBA" id="ARBA00022737"/>
    </source>
</evidence>
<protein>
    <submittedName>
        <fullName evidence="4">DDB1-and CUL4-associated factor 10 homolog</fullName>
    </submittedName>
</protein>
<comment type="caution">
    <text evidence="4">The sequence shown here is derived from an EMBL/GenBank/DDBJ whole genome shotgun (WGS) entry which is preliminary data.</text>
</comment>
<dbReference type="STRING" id="151549.A0A4C1SR82"/>
<dbReference type="OrthoDB" id="20669at2759"/>
<sequence length="206" mass="23650">MNVLLDKIELEIRMQLLAITMCTLLVVAFCLQQHQRHETQAQNRPIHVRASQPREERSSFSELATSSDGSSTSSGDSPYVPFERVRALTIPPKRNNYHLVRKICQNPKETYVLHTRAKQDKGFIKEPSFSADGRIVCSPYDNGIRLLGYSDVCSEYPRHIDEVDSIKQAPRTLKVLKEINAHDDIVLARNLAHVNRYWLVVVRVER</sequence>
<keyword evidence="1" id="KW-0853">WD repeat</keyword>
<proteinExistence type="predicted"/>
<evidence type="ECO:0000256" key="1">
    <source>
        <dbReference type="ARBA" id="ARBA00022574"/>
    </source>
</evidence>
<reference evidence="4 5" key="1">
    <citation type="journal article" date="2019" name="Commun. Biol.">
        <title>The bagworm genome reveals a unique fibroin gene that provides high tensile strength.</title>
        <authorList>
            <person name="Kono N."/>
            <person name="Nakamura H."/>
            <person name="Ohtoshi R."/>
            <person name="Tomita M."/>
            <person name="Numata K."/>
            <person name="Arakawa K."/>
        </authorList>
    </citation>
    <scope>NUCLEOTIDE SEQUENCE [LARGE SCALE GENOMIC DNA]</scope>
</reference>
<evidence type="ECO:0000313" key="5">
    <source>
        <dbReference type="Proteomes" id="UP000299102"/>
    </source>
</evidence>
<dbReference type="InterPro" id="IPR039085">
    <property type="entry name" value="DCA10"/>
</dbReference>
<name>A0A4C1SR82_EUMVA</name>
<gene>
    <name evidence="4" type="ORF">EVAR_66921_1</name>
</gene>
<organism evidence="4 5">
    <name type="scientific">Eumeta variegata</name>
    <name type="common">Bagworm moth</name>
    <name type="synonym">Eumeta japonica</name>
    <dbReference type="NCBI Taxonomy" id="151549"/>
    <lineage>
        <taxon>Eukaryota</taxon>
        <taxon>Metazoa</taxon>
        <taxon>Ecdysozoa</taxon>
        <taxon>Arthropoda</taxon>
        <taxon>Hexapoda</taxon>
        <taxon>Insecta</taxon>
        <taxon>Pterygota</taxon>
        <taxon>Neoptera</taxon>
        <taxon>Endopterygota</taxon>
        <taxon>Lepidoptera</taxon>
        <taxon>Glossata</taxon>
        <taxon>Ditrysia</taxon>
        <taxon>Tineoidea</taxon>
        <taxon>Psychidae</taxon>
        <taxon>Oiketicinae</taxon>
        <taxon>Eumeta</taxon>
    </lineage>
</organism>